<evidence type="ECO:0000256" key="1">
    <source>
        <dbReference type="SAM" id="MobiDB-lite"/>
    </source>
</evidence>
<protein>
    <submittedName>
        <fullName evidence="2">Uncharacterized protein</fullName>
    </submittedName>
</protein>
<evidence type="ECO:0000313" key="3">
    <source>
        <dbReference type="Proteomes" id="UP001177670"/>
    </source>
</evidence>
<dbReference type="Proteomes" id="UP001177670">
    <property type="component" value="Unassembled WGS sequence"/>
</dbReference>
<dbReference type="AlphaFoldDB" id="A0AA40KTC6"/>
<feature type="region of interest" description="Disordered" evidence="1">
    <location>
        <begin position="176"/>
        <end position="209"/>
    </location>
</feature>
<dbReference type="EMBL" id="JAHYIQ010000005">
    <property type="protein sequence ID" value="KAK1131952.1"/>
    <property type="molecule type" value="Genomic_DNA"/>
</dbReference>
<proteinExistence type="predicted"/>
<accession>A0AA40KTC6</accession>
<gene>
    <name evidence="2" type="ORF">K0M31_016094</name>
</gene>
<feature type="compositionally biased region" description="Polar residues" evidence="1">
    <location>
        <begin position="182"/>
        <end position="192"/>
    </location>
</feature>
<name>A0AA40KTC6_9HYME</name>
<comment type="caution">
    <text evidence="2">The sequence shown here is derived from an EMBL/GenBank/DDBJ whole genome shotgun (WGS) entry which is preliminary data.</text>
</comment>
<sequence>MPDALRDLALLKTLDHAENPQPRPANRVQIQNNLPANVHVMIHGKMNSKREPLLPDIDDAYNANDLNVIKLTIISPEVRDHNNAGGFLAASNGKQQQQDECITSDINKILGSLDSIEIPQTQCLLNQISHENNMTTETTHIQNSLPDLDSKKLKFEADKALSSLLLDGELRNEISEQHDSGIRTSSENTNLYDKSPEKRRAPRTSNCLDDEDALENTSCLCSNLSSPKRKNSTTSDSSYVCSMKSVKTVASLDHSIGVHNLHAANNEANVTKHIPRISSNFDGTNEEFVSAMYGNGQISSMSQSMDEERAVRSQRHRYVKGNEEQRC</sequence>
<evidence type="ECO:0000313" key="2">
    <source>
        <dbReference type="EMBL" id="KAK1131952.1"/>
    </source>
</evidence>
<reference evidence="2" key="1">
    <citation type="submission" date="2021-10" db="EMBL/GenBank/DDBJ databases">
        <title>Melipona bicolor Genome sequencing and assembly.</title>
        <authorList>
            <person name="Araujo N.S."/>
            <person name="Arias M.C."/>
        </authorList>
    </citation>
    <scope>NUCLEOTIDE SEQUENCE</scope>
    <source>
        <strain evidence="2">USP_2M_L1-L4_2017</strain>
        <tissue evidence="2">Whole body</tissue>
    </source>
</reference>
<organism evidence="2 3">
    <name type="scientific">Melipona bicolor</name>
    <dbReference type="NCBI Taxonomy" id="60889"/>
    <lineage>
        <taxon>Eukaryota</taxon>
        <taxon>Metazoa</taxon>
        <taxon>Ecdysozoa</taxon>
        <taxon>Arthropoda</taxon>
        <taxon>Hexapoda</taxon>
        <taxon>Insecta</taxon>
        <taxon>Pterygota</taxon>
        <taxon>Neoptera</taxon>
        <taxon>Endopterygota</taxon>
        <taxon>Hymenoptera</taxon>
        <taxon>Apocrita</taxon>
        <taxon>Aculeata</taxon>
        <taxon>Apoidea</taxon>
        <taxon>Anthophila</taxon>
        <taxon>Apidae</taxon>
        <taxon>Melipona</taxon>
    </lineage>
</organism>
<keyword evidence="3" id="KW-1185">Reference proteome</keyword>